<feature type="compositionally biased region" description="Polar residues" evidence="8">
    <location>
        <begin position="713"/>
        <end position="730"/>
    </location>
</feature>
<feature type="domain" description="SET" evidence="9">
    <location>
        <begin position="1403"/>
        <end position="1536"/>
    </location>
</feature>
<name>A0A0C9XXQ5_9AGAR</name>
<feature type="compositionally biased region" description="Basic and acidic residues" evidence="8">
    <location>
        <begin position="273"/>
        <end position="308"/>
    </location>
</feature>
<dbReference type="InterPro" id="IPR007728">
    <property type="entry name" value="Pre-SET_dom"/>
</dbReference>
<proteinExistence type="predicted"/>
<feature type="region of interest" description="Disordered" evidence="8">
    <location>
        <begin position="750"/>
        <end position="882"/>
    </location>
</feature>
<feature type="compositionally biased region" description="Polar residues" evidence="8">
    <location>
        <begin position="419"/>
        <end position="428"/>
    </location>
</feature>
<feature type="compositionally biased region" description="Polar residues" evidence="8">
    <location>
        <begin position="107"/>
        <end position="116"/>
    </location>
</feature>
<feature type="compositionally biased region" description="Polar residues" evidence="8">
    <location>
        <begin position="385"/>
        <end position="411"/>
    </location>
</feature>
<dbReference type="GO" id="GO:0005634">
    <property type="term" value="C:nucleus"/>
    <property type="evidence" value="ECO:0007669"/>
    <property type="project" value="InterPro"/>
</dbReference>
<feature type="compositionally biased region" description="Basic and acidic residues" evidence="8">
    <location>
        <begin position="204"/>
        <end position="220"/>
    </location>
</feature>
<protein>
    <recommendedName>
        <fullName evidence="13">SET domain-containing protein</fullName>
    </recommendedName>
</protein>
<feature type="compositionally biased region" description="Basic residues" evidence="8">
    <location>
        <begin position="864"/>
        <end position="877"/>
    </location>
</feature>
<reference evidence="11 12" key="1">
    <citation type="submission" date="2014-04" db="EMBL/GenBank/DDBJ databases">
        <authorList>
            <consortium name="DOE Joint Genome Institute"/>
            <person name="Kuo A."/>
            <person name="Kohler A."/>
            <person name="Nagy L.G."/>
            <person name="Floudas D."/>
            <person name="Copeland A."/>
            <person name="Barry K.W."/>
            <person name="Cichocki N."/>
            <person name="Veneault-Fourrey C."/>
            <person name="LaButti K."/>
            <person name="Lindquist E.A."/>
            <person name="Lipzen A."/>
            <person name="Lundell T."/>
            <person name="Morin E."/>
            <person name="Murat C."/>
            <person name="Sun H."/>
            <person name="Tunlid A."/>
            <person name="Henrissat B."/>
            <person name="Grigoriev I.V."/>
            <person name="Hibbett D.S."/>
            <person name="Martin F."/>
            <person name="Nordberg H.P."/>
            <person name="Cantor M.N."/>
            <person name="Hua S.X."/>
        </authorList>
    </citation>
    <scope>NUCLEOTIDE SEQUENCE [LARGE SCALE GENOMIC DNA]</scope>
    <source>
        <strain evidence="11 12">LaAM-08-1</strain>
    </source>
</reference>
<feature type="compositionally biased region" description="Basic and acidic residues" evidence="8">
    <location>
        <begin position="315"/>
        <end position="324"/>
    </location>
</feature>
<evidence type="ECO:0000259" key="9">
    <source>
        <dbReference type="PROSITE" id="PS50280"/>
    </source>
</evidence>
<dbReference type="HOGENOM" id="CLU_245173_0_0_1"/>
<evidence type="ECO:0000256" key="3">
    <source>
        <dbReference type="ARBA" id="ARBA00022603"/>
    </source>
</evidence>
<dbReference type="InterPro" id="IPR001214">
    <property type="entry name" value="SET_dom"/>
</dbReference>
<comment type="subcellular location">
    <subcellularLocation>
        <location evidence="1">Chromosome</location>
    </subcellularLocation>
</comment>
<dbReference type="Pfam" id="PF05033">
    <property type="entry name" value="Pre-SET"/>
    <property type="match status" value="1"/>
</dbReference>
<evidence type="ECO:0000313" key="12">
    <source>
        <dbReference type="Proteomes" id="UP000054477"/>
    </source>
</evidence>
<feature type="compositionally biased region" description="Acidic residues" evidence="8">
    <location>
        <begin position="27"/>
        <end position="39"/>
    </location>
</feature>
<feature type="region of interest" description="Disordered" evidence="8">
    <location>
        <begin position="1039"/>
        <end position="1058"/>
    </location>
</feature>
<evidence type="ECO:0000256" key="8">
    <source>
        <dbReference type="SAM" id="MobiDB-lite"/>
    </source>
</evidence>
<dbReference type="EMBL" id="KN838621">
    <property type="protein sequence ID" value="KIK00643.1"/>
    <property type="molecule type" value="Genomic_DNA"/>
</dbReference>
<feature type="compositionally biased region" description="Polar residues" evidence="8">
    <location>
        <begin position="450"/>
        <end position="464"/>
    </location>
</feature>
<dbReference type="InterPro" id="IPR046341">
    <property type="entry name" value="SET_dom_sf"/>
</dbReference>
<evidence type="ECO:0000259" key="10">
    <source>
        <dbReference type="PROSITE" id="PS50867"/>
    </source>
</evidence>
<reference evidence="12" key="2">
    <citation type="submission" date="2015-01" db="EMBL/GenBank/DDBJ databases">
        <title>Evolutionary Origins and Diversification of the Mycorrhizal Mutualists.</title>
        <authorList>
            <consortium name="DOE Joint Genome Institute"/>
            <consortium name="Mycorrhizal Genomics Consortium"/>
            <person name="Kohler A."/>
            <person name="Kuo A."/>
            <person name="Nagy L.G."/>
            <person name="Floudas D."/>
            <person name="Copeland A."/>
            <person name="Barry K.W."/>
            <person name="Cichocki N."/>
            <person name="Veneault-Fourrey C."/>
            <person name="LaButti K."/>
            <person name="Lindquist E.A."/>
            <person name="Lipzen A."/>
            <person name="Lundell T."/>
            <person name="Morin E."/>
            <person name="Murat C."/>
            <person name="Riley R."/>
            <person name="Ohm R."/>
            <person name="Sun H."/>
            <person name="Tunlid A."/>
            <person name="Henrissat B."/>
            <person name="Grigoriev I.V."/>
            <person name="Hibbett D.S."/>
            <person name="Martin F."/>
        </authorList>
    </citation>
    <scope>NUCLEOTIDE SEQUENCE [LARGE SCALE GENOMIC DNA]</scope>
    <source>
        <strain evidence="12">LaAM-08-1</strain>
    </source>
</reference>
<feature type="compositionally biased region" description="Low complexity" evidence="8">
    <location>
        <begin position="642"/>
        <end position="651"/>
    </location>
</feature>
<feature type="compositionally biased region" description="Polar residues" evidence="8">
    <location>
        <begin position="1135"/>
        <end position="1149"/>
    </location>
</feature>
<feature type="compositionally biased region" description="Low complexity" evidence="8">
    <location>
        <begin position="485"/>
        <end position="503"/>
    </location>
</feature>
<keyword evidence="6" id="KW-0479">Metal-binding</keyword>
<keyword evidence="7" id="KW-0862">Zinc</keyword>
<evidence type="ECO:0000256" key="4">
    <source>
        <dbReference type="ARBA" id="ARBA00022679"/>
    </source>
</evidence>
<evidence type="ECO:0000256" key="7">
    <source>
        <dbReference type="ARBA" id="ARBA00022833"/>
    </source>
</evidence>
<evidence type="ECO:0000256" key="6">
    <source>
        <dbReference type="ARBA" id="ARBA00022723"/>
    </source>
</evidence>
<feature type="compositionally biased region" description="Polar residues" evidence="8">
    <location>
        <begin position="750"/>
        <end position="773"/>
    </location>
</feature>
<feature type="compositionally biased region" description="Low complexity" evidence="8">
    <location>
        <begin position="371"/>
        <end position="384"/>
    </location>
</feature>
<feature type="compositionally biased region" description="Acidic residues" evidence="8">
    <location>
        <begin position="1115"/>
        <end position="1127"/>
    </location>
</feature>
<dbReference type="SMART" id="SM00317">
    <property type="entry name" value="SET"/>
    <property type="match status" value="1"/>
</dbReference>
<dbReference type="GO" id="GO:0005694">
    <property type="term" value="C:chromosome"/>
    <property type="evidence" value="ECO:0007669"/>
    <property type="project" value="UniProtKB-SubCell"/>
</dbReference>
<accession>A0A0C9XXQ5</accession>
<evidence type="ECO:0000313" key="11">
    <source>
        <dbReference type="EMBL" id="KIK00643.1"/>
    </source>
</evidence>
<dbReference type="GO" id="GO:0032259">
    <property type="term" value="P:methylation"/>
    <property type="evidence" value="ECO:0007669"/>
    <property type="project" value="UniProtKB-KW"/>
</dbReference>
<dbReference type="PROSITE" id="PS50280">
    <property type="entry name" value="SET"/>
    <property type="match status" value="1"/>
</dbReference>
<dbReference type="GO" id="GO:0042054">
    <property type="term" value="F:histone methyltransferase activity"/>
    <property type="evidence" value="ECO:0007669"/>
    <property type="project" value="InterPro"/>
</dbReference>
<keyword evidence="2" id="KW-0158">Chromosome</keyword>
<feature type="compositionally biased region" description="Polar residues" evidence="8">
    <location>
        <begin position="15"/>
        <end position="26"/>
    </location>
</feature>
<feature type="region of interest" description="Disordered" evidence="8">
    <location>
        <begin position="682"/>
        <end position="735"/>
    </location>
</feature>
<sequence length="1579" mass="170711">MTFSPSPGPGWEALQQESQGSSTNNPSEDELDDADDNVDELSLARKRKGTSQGESLVKRPRYAPPRSKRVENTEGATETRAGLFSRDGVNAVAGTSEDVQSERPKANNRTLASGVSPTFFGQDIIPGVNHNSQAGPSRLNMVPSNTAPALKIRSKDYVSSAKTRVKRKPKESVRSPQSDSSLDLFYPDLSKHSLSEGGTKGKRKSDNKLSEWGSKPERWPESASALVSKAKRSTQAPPKTTAPEDIIDLTSSPPPVTKPSSREVIELSSSPSDDSKEVEKPVLERSSKARKDGQMARKRLPDIPKPESKALPSVDESKLKEVPNKPKPKPRPIAKIKPEVFELSDSDDDNVPARPSQSKRNGIDKDEVPLASTSKTSSARKASTNPSSTSKTPRTRDTPGTSSASPIGQNSVPPPRSGISASPANSLPPTRRESTSGILSELVNECALDSRNSPPTSATNSVQGDDNAMDVDQDIDVNMEPPPSSSASPPRLSSPAPSQSASAHLGRLHQDEFITRPLPLPTPAKVLDNQIPSTSANLNPPFVQWPTPPIKPLLKHKPPLIGSLSLTAASASSPSISTSTPSRLGTSLDAKLTPLTSKTHRLSASAAFQKKIRATPVNNATPAEPVSTEKSTPPSTIDDPTKTTASTSSTSIGLSLLQTSSFPSPLQEKSRVPASDILMSSVGQRQRPAPTPPTALHSSSQKPSTTPPIEATPSETMPNQLSRPLPTASQKPPLPRKSMLSQVTLTKQASQPIAVSSTANSSLQPTSTLSETQLAPPPTSAAAMEQQSQSEDDDFAVRQVTPPRQSDSVDMRPLDVALGIPIPPPPTSGTSGIKIQPISPTLPRNSDRKETGAPSASSNPSHRGWARKKLVSRRPRRQPGQQKLADVIIEAGKNNTMSGRYENGKGNSMEEAIDLTADDDVNSPPAIKRRTAKPSGQVPLQDSSDQDLRGAIDQSKLVMQWIQNAAANKASSSCSTPSAPVVALQTSAVEVANGRSRSTTDELGLRPLTSMPALSARHSFPGRSSVPYPRVTNIATSLEAEDSSIPPATPDLSNLTRPASLSHRAVSLERLPARSEELPAGSSSRGEHSTSSIKGAIGGGISAKSKGKQRALPEEQSDGEAEMEVDECQALLETRSVSSEPEQVRSTLKGQELEHSSFPEPLLPESGRTTPGSIPEFRRSSRRSSLGDHTGVSDADLETDYESSSPCRTPEDVSTPPEGKTYGGFPAITWKSFRQDPINLERKCHFATNLPHHLQDHINSMSERIRMHGTMREILECTIMQNTTDEPDAPPIQVFNEIDGEPTPPWEFYYTNQMWHGKGVPPPDVTKLESCDCVGKCDPRSSKPCACLEKQRRYLQNPNGDFQYDKAGRLKESQSDYPIFECNDLCGCDEECRNRVVQHGRMVQVNIAKTLHKGWGVFAGTKKIPSGTFLGIYSGELLTNAEAEQRGKKYNQFGRTYLFDLDFYYLRGQEGKKWETQFVVDAYHAGNFTRFLNHSCDPNCRLTACYINESNIEKPLLTVFTLRDVEPYEEICFSYAGVPGDDEDGDEDEEDGEVSVPKNGAVYERCRCGAKNCKGDTFF</sequence>
<dbReference type="PANTHER" id="PTHR46223:SF3">
    <property type="entry name" value="HISTONE-LYSINE N-METHYLTRANSFERASE SET-23"/>
    <property type="match status" value="1"/>
</dbReference>
<dbReference type="Proteomes" id="UP000054477">
    <property type="component" value="Unassembled WGS sequence"/>
</dbReference>
<feature type="region of interest" description="Disordered" evidence="8">
    <location>
        <begin position="608"/>
        <end position="651"/>
    </location>
</feature>
<dbReference type="Pfam" id="PF00856">
    <property type="entry name" value="SET"/>
    <property type="match status" value="1"/>
</dbReference>
<gene>
    <name evidence="11" type="ORF">K443DRAFT_132590</name>
</gene>
<dbReference type="SUPFAM" id="SSF82199">
    <property type="entry name" value="SET domain"/>
    <property type="match status" value="1"/>
</dbReference>
<feature type="region of interest" description="Disordered" evidence="8">
    <location>
        <begin position="916"/>
        <end position="946"/>
    </location>
</feature>
<dbReference type="OrthoDB" id="308383at2759"/>
<evidence type="ECO:0000256" key="1">
    <source>
        <dbReference type="ARBA" id="ARBA00004286"/>
    </source>
</evidence>
<feature type="domain" description="Pre-SET" evidence="10">
    <location>
        <begin position="1329"/>
        <end position="1400"/>
    </location>
</feature>
<keyword evidence="3" id="KW-0489">Methyltransferase</keyword>
<dbReference type="PROSITE" id="PS50867">
    <property type="entry name" value="PRE_SET"/>
    <property type="match status" value="1"/>
</dbReference>
<evidence type="ECO:0000256" key="5">
    <source>
        <dbReference type="ARBA" id="ARBA00022691"/>
    </source>
</evidence>
<feature type="region of interest" description="Disordered" evidence="8">
    <location>
        <begin position="1067"/>
        <end position="1222"/>
    </location>
</feature>
<feature type="compositionally biased region" description="Acidic residues" evidence="8">
    <location>
        <begin position="467"/>
        <end position="477"/>
    </location>
</feature>
<dbReference type="SMART" id="SM00468">
    <property type="entry name" value="PreSET"/>
    <property type="match status" value="1"/>
</dbReference>
<keyword evidence="4" id="KW-0808">Transferase</keyword>
<keyword evidence="5" id="KW-0949">S-adenosyl-L-methionine</keyword>
<organism evidence="11 12">
    <name type="scientific">Laccaria amethystina LaAM-08-1</name>
    <dbReference type="NCBI Taxonomy" id="1095629"/>
    <lineage>
        <taxon>Eukaryota</taxon>
        <taxon>Fungi</taxon>
        <taxon>Dikarya</taxon>
        <taxon>Basidiomycota</taxon>
        <taxon>Agaricomycotina</taxon>
        <taxon>Agaricomycetes</taxon>
        <taxon>Agaricomycetidae</taxon>
        <taxon>Agaricales</taxon>
        <taxon>Agaricineae</taxon>
        <taxon>Hydnangiaceae</taxon>
        <taxon>Laccaria</taxon>
    </lineage>
</organism>
<dbReference type="STRING" id="1095629.A0A0C9XXQ5"/>
<dbReference type="InterPro" id="IPR050973">
    <property type="entry name" value="H3K9_Histone-Lys_N-MTase"/>
</dbReference>
<dbReference type="PANTHER" id="PTHR46223">
    <property type="entry name" value="HISTONE-LYSINE N-METHYLTRANSFERASE SUV39H"/>
    <property type="match status" value="1"/>
</dbReference>
<evidence type="ECO:0008006" key="13">
    <source>
        <dbReference type="Google" id="ProtNLM"/>
    </source>
</evidence>
<dbReference type="Gene3D" id="2.170.270.10">
    <property type="entry name" value="SET domain"/>
    <property type="match status" value="1"/>
</dbReference>
<feature type="region of interest" description="Disordered" evidence="8">
    <location>
        <begin position="1"/>
        <end position="543"/>
    </location>
</feature>
<evidence type="ECO:0000256" key="2">
    <source>
        <dbReference type="ARBA" id="ARBA00022454"/>
    </source>
</evidence>
<dbReference type="GO" id="GO:0008270">
    <property type="term" value="F:zinc ion binding"/>
    <property type="evidence" value="ECO:0007669"/>
    <property type="project" value="InterPro"/>
</dbReference>
<keyword evidence="12" id="KW-1185">Reference proteome</keyword>